<feature type="transmembrane region" description="Helical" evidence="5">
    <location>
        <begin position="210"/>
        <end position="230"/>
    </location>
</feature>
<dbReference type="InterPro" id="IPR020846">
    <property type="entry name" value="MFS_dom"/>
</dbReference>
<evidence type="ECO:0000313" key="8">
    <source>
        <dbReference type="Proteomes" id="UP000054266"/>
    </source>
</evidence>
<feature type="transmembrane region" description="Helical" evidence="5">
    <location>
        <begin position="185"/>
        <end position="204"/>
    </location>
</feature>
<dbReference type="SUPFAM" id="SSF103473">
    <property type="entry name" value="MFS general substrate transporter"/>
    <property type="match status" value="1"/>
</dbReference>
<dbReference type="GO" id="GO:0005886">
    <property type="term" value="C:plasma membrane"/>
    <property type="evidence" value="ECO:0007669"/>
    <property type="project" value="TreeGrafter"/>
</dbReference>
<feature type="transmembrane region" description="Helical" evidence="5">
    <location>
        <begin position="498"/>
        <end position="521"/>
    </location>
</feature>
<evidence type="ECO:0000256" key="3">
    <source>
        <dbReference type="ARBA" id="ARBA00022989"/>
    </source>
</evidence>
<proteinExistence type="predicted"/>
<dbReference type="InterPro" id="IPR011701">
    <property type="entry name" value="MFS"/>
</dbReference>
<gene>
    <name evidence="7" type="ORF">PV04_06438</name>
</gene>
<feature type="domain" description="Major facilitator superfamily (MFS) profile" evidence="6">
    <location>
        <begin position="53"/>
        <end position="537"/>
    </location>
</feature>
<keyword evidence="3 5" id="KW-1133">Transmembrane helix</keyword>
<dbReference type="PROSITE" id="PS50850">
    <property type="entry name" value="MFS"/>
    <property type="match status" value="1"/>
</dbReference>
<name>A0A0D2DYF3_9EURO</name>
<dbReference type="Gene3D" id="1.20.1250.20">
    <property type="entry name" value="MFS general substrate transporter like domains"/>
    <property type="match status" value="1"/>
</dbReference>
<evidence type="ECO:0000256" key="2">
    <source>
        <dbReference type="ARBA" id="ARBA00022692"/>
    </source>
</evidence>
<evidence type="ECO:0000256" key="1">
    <source>
        <dbReference type="ARBA" id="ARBA00004141"/>
    </source>
</evidence>
<accession>A0A0D2DYF3</accession>
<feature type="transmembrane region" description="Helical" evidence="5">
    <location>
        <begin position="406"/>
        <end position="427"/>
    </location>
</feature>
<comment type="subcellular location">
    <subcellularLocation>
        <location evidence="1">Membrane</location>
        <topology evidence="1">Multi-pass membrane protein</topology>
    </subcellularLocation>
</comment>
<feature type="transmembrane region" description="Helical" evidence="5">
    <location>
        <begin position="326"/>
        <end position="353"/>
    </location>
</feature>
<keyword evidence="4 5" id="KW-0472">Membrane</keyword>
<protein>
    <recommendedName>
        <fullName evidence="6">Major facilitator superfamily (MFS) profile domain-containing protein</fullName>
    </recommendedName>
</protein>
<feature type="transmembrane region" description="Helical" evidence="5">
    <location>
        <begin position="365"/>
        <end position="385"/>
    </location>
</feature>
<sequence length="537" mass="59694">MPLKALHEIEHTQGTVQLISHNSNLQQKNGLVLVPQPNQNDPNDPLNWSLSRRILIFYNILFFSAMGNFCITGLAPGFGQIFDEFHCSTSQLSYLISGPGLGEALGCFFIAPLASRYGKRPLWVVSSTLFFICNIWAAASPNYSSLLVGRIFAAWASGTSEPLCVDTINDLFFLHERGTQTGVQGLWLCFGATLAPVAGGFLIAAEGWRWFHWVLAIFTGVNALLIFLFVPETQYRRDLHKSLDVTMAEDSEIFTEVADFNGKSDVTQTEGGLVREQTTTNQSATQSEYVKRTFWQDLKPWSGVRKDVSLFGAFIRPWALFSYVSVIWNVMAFSIHISCFVICITLIAVVIGAPPYGFSSSMQGLTYLSFVLGNVIGAYLCGRCNDLVSQRLARRNHGVFEPEMRLPVVLVPIIGTPIGLVLIGVAFHHQWHWIVPCIGFVLVAVGFTGIPCVSQPYLMDSYFPVAMDCLIQFNGFKNFVTFGVGFGTIPWYERDGPVTMFCILAALVIVIDAGAVLLYIYGKRLRHHDGQLKIFLF</sequence>
<feature type="transmembrane region" description="Helical" evidence="5">
    <location>
        <begin position="475"/>
        <end position="492"/>
    </location>
</feature>
<dbReference type="PANTHER" id="PTHR23502:SF164">
    <property type="entry name" value="MAJOR FACILITATOR SUPERFAMILY (MFS) PROFILE DOMAIN-CONTAINING PROTEIN"/>
    <property type="match status" value="1"/>
</dbReference>
<dbReference type="Proteomes" id="UP000054266">
    <property type="component" value="Unassembled WGS sequence"/>
</dbReference>
<dbReference type="STRING" id="5601.A0A0D2DYF3"/>
<dbReference type="EMBL" id="KN846959">
    <property type="protein sequence ID" value="KIW67167.1"/>
    <property type="molecule type" value="Genomic_DNA"/>
</dbReference>
<evidence type="ECO:0000256" key="5">
    <source>
        <dbReference type="SAM" id="Phobius"/>
    </source>
</evidence>
<dbReference type="AlphaFoldDB" id="A0A0D2DYF3"/>
<evidence type="ECO:0000256" key="4">
    <source>
        <dbReference type="ARBA" id="ARBA00023136"/>
    </source>
</evidence>
<feature type="transmembrane region" description="Helical" evidence="5">
    <location>
        <begin position="121"/>
        <end position="139"/>
    </location>
</feature>
<dbReference type="HOGENOM" id="CLU_008455_13_6_1"/>
<dbReference type="PANTHER" id="PTHR23502">
    <property type="entry name" value="MAJOR FACILITATOR SUPERFAMILY"/>
    <property type="match status" value="1"/>
</dbReference>
<organism evidence="7 8">
    <name type="scientific">Phialophora macrospora</name>
    <dbReference type="NCBI Taxonomy" id="1851006"/>
    <lineage>
        <taxon>Eukaryota</taxon>
        <taxon>Fungi</taxon>
        <taxon>Dikarya</taxon>
        <taxon>Ascomycota</taxon>
        <taxon>Pezizomycotina</taxon>
        <taxon>Eurotiomycetes</taxon>
        <taxon>Chaetothyriomycetidae</taxon>
        <taxon>Chaetothyriales</taxon>
        <taxon>Herpotrichiellaceae</taxon>
        <taxon>Phialophora</taxon>
    </lineage>
</organism>
<keyword evidence="8" id="KW-1185">Reference proteome</keyword>
<dbReference type="InterPro" id="IPR036259">
    <property type="entry name" value="MFS_trans_sf"/>
</dbReference>
<dbReference type="EMBL" id="KN846959">
    <property type="protein sequence ID" value="KIW67166.1"/>
    <property type="molecule type" value="Genomic_DNA"/>
</dbReference>
<evidence type="ECO:0000259" key="6">
    <source>
        <dbReference type="PROSITE" id="PS50850"/>
    </source>
</evidence>
<dbReference type="Pfam" id="PF07690">
    <property type="entry name" value="MFS_1"/>
    <property type="match status" value="1"/>
</dbReference>
<keyword evidence="2 5" id="KW-0812">Transmembrane</keyword>
<evidence type="ECO:0000313" key="7">
    <source>
        <dbReference type="EMBL" id="KIW67167.1"/>
    </source>
</evidence>
<dbReference type="GO" id="GO:0022857">
    <property type="term" value="F:transmembrane transporter activity"/>
    <property type="evidence" value="ECO:0007669"/>
    <property type="project" value="InterPro"/>
</dbReference>
<feature type="transmembrane region" description="Helical" evidence="5">
    <location>
        <begin position="55"/>
        <end position="74"/>
    </location>
</feature>
<feature type="transmembrane region" description="Helical" evidence="5">
    <location>
        <begin position="94"/>
        <end position="114"/>
    </location>
</feature>
<feature type="transmembrane region" description="Helical" evidence="5">
    <location>
        <begin position="433"/>
        <end position="454"/>
    </location>
</feature>
<reference evidence="7 8" key="1">
    <citation type="submission" date="2015-01" db="EMBL/GenBank/DDBJ databases">
        <title>The Genome Sequence of Capronia semiimmersa CBS27337.</title>
        <authorList>
            <consortium name="The Broad Institute Genomics Platform"/>
            <person name="Cuomo C."/>
            <person name="de Hoog S."/>
            <person name="Gorbushina A."/>
            <person name="Stielow B."/>
            <person name="Teixiera M."/>
            <person name="Abouelleil A."/>
            <person name="Chapman S.B."/>
            <person name="Priest M."/>
            <person name="Young S.K."/>
            <person name="Wortman J."/>
            <person name="Nusbaum C."/>
            <person name="Birren B."/>
        </authorList>
    </citation>
    <scope>NUCLEOTIDE SEQUENCE [LARGE SCALE GENOMIC DNA]</scope>
    <source>
        <strain evidence="7 8">CBS 27337</strain>
    </source>
</reference>